<dbReference type="PANTHER" id="PTHR15466">
    <property type="entry name" value="V-SET AND IMMUNOGLOBULIN DOMAIN CONTAINING 4"/>
    <property type="match status" value="1"/>
</dbReference>
<name>A0A7K5A340_9AVES</name>
<dbReference type="InterPro" id="IPR013106">
    <property type="entry name" value="Ig_V-set"/>
</dbReference>
<feature type="domain" description="Ig-like" evidence="1">
    <location>
        <begin position="17"/>
        <end position="112"/>
    </location>
</feature>
<dbReference type="InterPro" id="IPR039939">
    <property type="entry name" value="VSIG4"/>
</dbReference>
<dbReference type="SMART" id="SM00406">
    <property type="entry name" value="IGv"/>
    <property type="match status" value="2"/>
</dbReference>
<dbReference type="Pfam" id="PF13927">
    <property type="entry name" value="Ig_3"/>
    <property type="match status" value="1"/>
</dbReference>
<dbReference type="InterPro" id="IPR036179">
    <property type="entry name" value="Ig-like_dom_sf"/>
</dbReference>
<dbReference type="SUPFAM" id="SSF48726">
    <property type="entry name" value="Immunoglobulin"/>
    <property type="match status" value="2"/>
</dbReference>
<dbReference type="PANTHER" id="PTHR15466:SF2">
    <property type="entry name" value="V-SET AND IMMUNOGLOBULIN DOMAIN-CONTAINING PROTEIN 4"/>
    <property type="match status" value="1"/>
</dbReference>
<dbReference type="OrthoDB" id="9448246at2759"/>
<organism evidence="2 3">
    <name type="scientific">Centropus unirufus</name>
    <dbReference type="NCBI Taxonomy" id="1118519"/>
    <lineage>
        <taxon>Eukaryota</taxon>
        <taxon>Metazoa</taxon>
        <taxon>Chordata</taxon>
        <taxon>Craniata</taxon>
        <taxon>Vertebrata</taxon>
        <taxon>Euteleostomi</taxon>
        <taxon>Archelosauria</taxon>
        <taxon>Archosauria</taxon>
        <taxon>Dinosauria</taxon>
        <taxon>Saurischia</taxon>
        <taxon>Theropoda</taxon>
        <taxon>Coelurosauria</taxon>
        <taxon>Aves</taxon>
        <taxon>Neognathae</taxon>
        <taxon>Neoaves</taxon>
        <taxon>Otidimorphae</taxon>
        <taxon>Cuculiformes</taxon>
        <taxon>Centropidae</taxon>
        <taxon>Centropus</taxon>
    </lineage>
</organism>
<dbReference type="SMART" id="SM00408">
    <property type="entry name" value="IGc2"/>
    <property type="match status" value="2"/>
</dbReference>
<dbReference type="Gene3D" id="2.60.40.10">
    <property type="entry name" value="Immunoglobulins"/>
    <property type="match status" value="2"/>
</dbReference>
<dbReference type="InterPro" id="IPR003598">
    <property type="entry name" value="Ig_sub2"/>
</dbReference>
<feature type="non-terminal residue" evidence="2">
    <location>
        <position position="1"/>
    </location>
</feature>
<dbReference type="InterPro" id="IPR007110">
    <property type="entry name" value="Ig-like_dom"/>
</dbReference>
<feature type="domain" description="Ig-like" evidence="1">
    <location>
        <begin position="125"/>
        <end position="196"/>
    </location>
</feature>
<dbReference type="AlphaFoldDB" id="A0A7K5A340"/>
<dbReference type="PROSITE" id="PS50835">
    <property type="entry name" value="IG_LIKE"/>
    <property type="match status" value="2"/>
</dbReference>
<dbReference type="GO" id="GO:0043031">
    <property type="term" value="P:negative regulation of macrophage activation"/>
    <property type="evidence" value="ECO:0007669"/>
    <property type="project" value="InterPro"/>
</dbReference>
<dbReference type="InterPro" id="IPR003599">
    <property type="entry name" value="Ig_sub"/>
</dbReference>
<accession>A0A7K5A340</accession>
<dbReference type="GO" id="GO:0032703">
    <property type="term" value="P:negative regulation of interleukin-2 production"/>
    <property type="evidence" value="ECO:0007669"/>
    <property type="project" value="InterPro"/>
</dbReference>
<keyword evidence="3" id="KW-1185">Reference proteome</keyword>
<dbReference type="Proteomes" id="UP000517892">
    <property type="component" value="Unassembled WGS sequence"/>
</dbReference>
<dbReference type="SMART" id="SM00409">
    <property type="entry name" value="IG"/>
    <property type="match status" value="2"/>
</dbReference>
<reference evidence="2 3" key="1">
    <citation type="submission" date="2019-09" db="EMBL/GenBank/DDBJ databases">
        <title>Bird 10,000 Genomes (B10K) Project - Family phase.</title>
        <authorList>
            <person name="Zhang G."/>
        </authorList>
    </citation>
    <scope>NUCLEOTIDE SEQUENCE [LARGE SCALE GENOMIC DNA]</scope>
    <source>
        <strain evidence="2">B10K-DU-017-25</strain>
        <tissue evidence="2">Mixed tissue sample</tissue>
    </source>
</reference>
<dbReference type="Pfam" id="PF07686">
    <property type="entry name" value="V-set"/>
    <property type="match status" value="1"/>
</dbReference>
<comment type="caution">
    <text evidence="2">The sequence shown here is derived from an EMBL/GenBank/DDBJ whole genome shotgun (WGS) entry which is preliminary data.</text>
</comment>
<feature type="non-terminal residue" evidence="2">
    <location>
        <position position="196"/>
    </location>
</feature>
<dbReference type="InterPro" id="IPR013783">
    <property type="entry name" value="Ig-like_fold"/>
</dbReference>
<evidence type="ECO:0000259" key="1">
    <source>
        <dbReference type="PROSITE" id="PS50835"/>
    </source>
</evidence>
<dbReference type="GO" id="GO:0045957">
    <property type="term" value="P:negative regulation of complement activation, alternative pathway"/>
    <property type="evidence" value="ECO:0007669"/>
    <property type="project" value="TreeGrafter"/>
</dbReference>
<evidence type="ECO:0000313" key="3">
    <source>
        <dbReference type="Proteomes" id="UP000517892"/>
    </source>
</evidence>
<dbReference type="EMBL" id="VYZI01000556">
    <property type="protein sequence ID" value="NWR78093.1"/>
    <property type="molecule type" value="Genomic_DNA"/>
</dbReference>
<evidence type="ECO:0000313" key="2">
    <source>
        <dbReference type="EMBL" id="NWR78093.1"/>
    </source>
</evidence>
<protein>
    <submittedName>
        <fullName evidence="2">VSIG4 protein</fullName>
    </submittedName>
</protein>
<dbReference type="GO" id="GO:0042130">
    <property type="term" value="P:negative regulation of T cell proliferation"/>
    <property type="evidence" value="ECO:0007669"/>
    <property type="project" value="InterPro"/>
</dbReference>
<gene>
    <name evidence="2" type="primary">Vsig4_0</name>
    <name evidence="2" type="ORF">CENUNI_R09634</name>
</gene>
<sequence length="196" mass="21303">ALLDLSGVHWLNGTWMGSTTLPCTYTPSEGFTEQTLSWSLERDSRTSTIFRRDETGDHILLSQFRGRVSVPKHSPGNASLLIESLEIPDSGHYTCQVVWKSGDNSLITKEMSTTVKVVKVAASKPRVLPGAPGLALPPGSRASLACVASGSPPIRYRWFRGAPGRTALLLSSRAELRWDSLQPSDAGTYFCEAQGR</sequence>
<dbReference type="GO" id="GO:0001851">
    <property type="term" value="F:complement component C3b binding"/>
    <property type="evidence" value="ECO:0007669"/>
    <property type="project" value="TreeGrafter"/>
</dbReference>
<proteinExistence type="predicted"/>